<dbReference type="Proteomes" id="UP000683360">
    <property type="component" value="Unassembled WGS sequence"/>
</dbReference>
<dbReference type="AlphaFoldDB" id="A0A8S3RP70"/>
<comment type="caution">
    <text evidence="2">The sequence shown here is derived from an EMBL/GenBank/DDBJ whole genome shotgun (WGS) entry which is preliminary data.</text>
</comment>
<evidence type="ECO:0000313" key="2">
    <source>
        <dbReference type="EMBL" id="CAG2210089.1"/>
    </source>
</evidence>
<organism evidence="2 3">
    <name type="scientific">Mytilus edulis</name>
    <name type="common">Blue mussel</name>
    <dbReference type="NCBI Taxonomy" id="6550"/>
    <lineage>
        <taxon>Eukaryota</taxon>
        <taxon>Metazoa</taxon>
        <taxon>Spiralia</taxon>
        <taxon>Lophotrochozoa</taxon>
        <taxon>Mollusca</taxon>
        <taxon>Bivalvia</taxon>
        <taxon>Autobranchia</taxon>
        <taxon>Pteriomorphia</taxon>
        <taxon>Mytilida</taxon>
        <taxon>Mytiloidea</taxon>
        <taxon>Mytilidae</taxon>
        <taxon>Mytilinae</taxon>
        <taxon>Mytilus</taxon>
    </lineage>
</organism>
<dbReference type="EMBL" id="CAJPWZ010001220">
    <property type="protein sequence ID" value="CAG2210089.1"/>
    <property type="molecule type" value="Genomic_DNA"/>
</dbReference>
<gene>
    <name evidence="2" type="ORF">MEDL_24191</name>
</gene>
<feature type="coiled-coil region" evidence="1">
    <location>
        <begin position="57"/>
        <end position="87"/>
    </location>
</feature>
<accession>A0A8S3RP70</accession>
<sequence length="221" mass="25311">MITENAENIRRISINKHENLTSLQEERQRIENGIVQTRIKINNHLDKLQADLIQDLYVKELKERKKIQQVLKSLEEREGQLKEIQTNFVNIKKYASDIQLFLSMKQIENSIVKDEAFVESLIENRSICQVGLDLKYTIDTEFLTVGMPSIGQVGVDYSSCQVRFTKNKDNQAQTMATKAIMKSFENIALEFQKKITACGRGVTGCTILPHGTIIAFSKERT</sequence>
<protein>
    <submittedName>
        <fullName evidence="2">Uncharacterized protein</fullName>
    </submittedName>
</protein>
<reference evidence="2" key="1">
    <citation type="submission" date="2021-03" db="EMBL/GenBank/DDBJ databases">
        <authorList>
            <person name="Bekaert M."/>
        </authorList>
    </citation>
    <scope>NUCLEOTIDE SEQUENCE</scope>
</reference>
<keyword evidence="3" id="KW-1185">Reference proteome</keyword>
<name>A0A8S3RP70_MYTED</name>
<evidence type="ECO:0000313" key="3">
    <source>
        <dbReference type="Proteomes" id="UP000683360"/>
    </source>
</evidence>
<keyword evidence="1" id="KW-0175">Coiled coil</keyword>
<evidence type="ECO:0000256" key="1">
    <source>
        <dbReference type="SAM" id="Coils"/>
    </source>
</evidence>
<proteinExistence type="predicted"/>